<dbReference type="Pfam" id="PF01841">
    <property type="entry name" value="Transglut_core"/>
    <property type="match status" value="1"/>
</dbReference>
<sequence length="667" mass="74924">MASRPAKPPPSLEHAAIPWLLAVAFATAAPHAAHLPLWITLLVGSAFLWRGWLWQQNGRMPPRWLLALLVFFGSAGIAWQFHTLFGRDAGVALLVFFMALKPMEMRTRRDAMVVIMLGFFLLLTHYFYSQSIPTGIWLLASTTLLTAALIRLHGGPQPVGAILRYAGLLLAQAIPFMLIVFLLFPRISGPLWGLPQDAYSGLTGLSDKMSPGSLNNLIQSGAIAFRVQFSGDPPKQSQLYWRGPVLNDYDGQTWRGQTNTLQRPSQTPVIEARGKTYSYVTTLEPHNQRWLLALDLPVSLPDGSAFSPTFETRIREPLVSRGRYAFTSTVDFVVNRQETPGLLKQALHLPPGFNPLSRELANEWRSEFKSPEQISIAALRFFRQEAFFYTLQPPLLGEHAVDEFLFTTRRGFCEHFASAYVFLMRAAGVPSRVVTGYQGGEINPVDGYLTVRQSDAHAWAEIWLAEQGWVRVDPTAAIAPSRIEQGINAALPSGDPLPALVRIDTNWLRTLRNRWEAANNAWNQWVLGYNPERQRDVLSRLGLSEPDWRNMTAALATLCGITLLIVTLWTLKRRKVLTPAQCAWQRFCFRLKRVGIVRADWEGPLAFAARVAREHPEFGVLTSKAAGHFADLHYGTGRPEQLQQLKQCTRSLAHLAKRQPSSRRNRN</sequence>
<organism evidence="3 4">
    <name type="scientific">Candidatus Propionivibrio aalborgensis</name>
    <dbReference type="NCBI Taxonomy" id="1860101"/>
    <lineage>
        <taxon>Bacteria</taxon>
        <taxon>Pseudomonadati</taxon>
        <taxon>Pseudomonadota</taxon>
        <taxon>Betaproteobacteria</taxon>
        <taxon>Rhodocyclales</taxon>
        <taxon>Rhodocyclaceae</taxon>
        <taxon>Propionivibrio</taxon>
    </lineage>
</organism>
<dbReference type="InterPro" id="IPR025403">
    <property type="entry name" value="TgpA-like_C"/>
</dbReference>
<keyword evidence="1" id="KW-0472">Membrane</keyword>
<feature type="transmembrane region" description="Helical" evidence="1">
    <location>
        <begin position="162"/>
        <end position="184"/>
    </location>
</feature>
<dbReference type="PANTHER" id="PTHR42736:SF1">
    <property type="entry name" value="PROTEIN-GLUTAMINE GAMMA-GLUTAMYLTRANSFERASE"/>
    <property type="match status" value="1"/>
</dbReference>
<dbReference type="InterPro" id="IPR021878">
    <property type="entry name" value="TgpA_N"/>
</dbReference>
<keyword evidence="1" id="KW-0812">Transmembrane</keyword>
<feature type="transmembrane region" description="Helical" evidence="1">
    <location>
        <begin position="64"/>
        <end position="82"/>
    </location>
</feature>
<dbReference type="Gene3D" id="3.10.620.30">
    <property type="match status" value="1"/>
</dbReference>
<feature type="transmembrane region" description="Helical" evidence="1">
    <location>
        <begin position="35"/>
        <end position="52"/>
    </location>
</feature>
<dbReference type="AlphaFoldDB" id="A0A1A8XI52"/>
<feature type="domain" description="Transglutaminase-like" evidence="2">
    <location>
        <begin position="405"/>
        <end position="476"/>
    </location>
</feature>
<dbReference type="PANTHER" id="PTHR42736">
    <property type="entry name" value="PROTEIN-GLUTAMINE GAMMA-GLUTAMYLTRANSFERASE"/>
    <property type="match status" value="1"/>
</dbReference>
<keyword evidence="4" id="KW-1185">Reference proteome</keyword>
<evidence type="ECO:0000259" key="2">
    <source>
        <dbReference type="SMART" id="SM00460"/>
    </source>
</evidence>
<evidence type="ECO:0000256" key="1">
    <source>
        <dbReference type="SAM" id="Phobius"/>
    </source>
</evidence>
<reference evidence="3 4" key="1">
    <citation type="submission" date="2016-06" db="EMBL/GenBank/DDBJ databases">
        <authorList>
            <person name="Kjaerup R.B."/>
            <person name="Dalgaard T.S."/>
            <person name="Juul-Madsen H.R."/>
        </authorList>
    </citation>
    <scope>NUCLEOTIDE SEQUENCE [LARGE SCALE GENOMIC DNA]</scope>
    <source>
        <strain evidence="3">2</strain>
    </source>
</reference>
<dbReference type="InterPro" id="IPR052901">
    <property type="entry name" value="Bact_TGase-like"/>
</dbReference>
<dbReference type="SUPFAM" id="SSF54001">
    <property type="entry name" value="Cysteine proteinases"/>
    <property type="match status" value="1"/>
</dbReference>
<dbReference type="Pfam" id="PF13559">
    <property type="entry name" value="DUF4129"/>
    <property type="match status" value="1"/>
</dbReference>
<name>A0A1A8XI52_9RHOO</name>
<accession>A0A1A8XI52</accession>
<gene>
    <name evidence="3" type="ORF">PROAA_1270004</name>
</gene>
<dbReference type="InterPro" id="IPR038765">
    <property type="entry name" value="Papain-like_cys_pep_sf"/>
</dbReference>
<dbReference type="Pfam" id="PF11992">
    <property type="entry name" value="TgpA_N"/>
    <property type="match status" value="1"/>
</dbReference>
<proteinExistence type="predicted"/>
<feature type="transmembrane region" description="Helical" evidence="1">
    <location>
        <begin position="551"/>
        <end position="571"/>
    </location>
</feature>
<feature type="transmembrane region" description="Helical" evidence="1">
    <location>
        <begin position="111"/>
        <end position="128"/>
    </location>
</feature>
<dbReference type="InterPro" id="IPR002931">
    <property type="entry name" value="Transglutaminase-like"/>
</dbReference>
<dbReference type="RefSeq" id="WP_186409757.1">
    <property type="nucleotide sequence ID" value="NZ_FLQY01000032.1"/>
</dbReference>
<feature type="transmembrane region" description="Helical" evidence="1">
    <location>
        <begin position="12"/>
        <end position="29"/>
    </location>
</feature>
<evidence type="ECO:0000313" key="3">
    <source>
        <dbReference type="EMBL" id="SBT04376.1"/>
    </source>
</evidence>
<evidence type="ECO:0000313" key="4">
    <source>
        <dbReference type="Proteomes" id="UP000199600"/>
    </source>
</evidence>
<protein>
    <submittedName>
        <fullName evidence="3">Transglutaminase domain protein</fullName>
    </submittedName>
</protein>
<dbReference type="EMBL" id="FLQY01000032">
    <property type="protein sequence ID" value="SBT04376.1"/>
    <property type="molecule type" value="Genomic_DNA"/>
</dbReference>
<dbReference type="SMART" id="SM00460">
    <property type="entry name" value="TGc"/>
    <property type="match status" value="1"/>
</dbReference>
<feature type="transmembrane region" description="Helical" evidence="1">
    <location>
        <begin position="134"/>
        <end position="150"/>
    </location>
</feature>
<dbReference type="Proteomes" id="UP000199600">
    <property type="component" value="Unassembled WGS sequence"/>
</dbReference>
<keyword evidence="1" id="KW-1133">Transmembrane helix</keyword>